<dbReference type="Gene3D" id="3.40.50.620">
    <property type="entry name" value="HUPs"/>
    <property type="match status" value="2"/>
</dbReference>
<dbReference type="Proteomes" id="UP000295431">
    <property type="component" value="Unassembled WGS sequence"/>
</dbReference>
<feature type="domain" description="UspA" evidence="2">
    <location>
        <begin position="145"/>
        <end position="279"/>
    </location>
</feature>
<evidence type="ECO:0000313" key="3">
    <source>
        <dbReference type="EMBL" id="TDC12468.1"/>
    </source>
</evidence>
<protein>
    <submittedName>
        <fullName evidence="3">Universal stress protein</fullName>
    </submittedName>
</protein>
<dbReference type="SUPFAM" id="SSF52402">
    <property type="entry name" value="Adenine nucleotide alpha hydrolases-like"/>
    <property type="match status" value="2"/>
</dbReference>
<sequence length="300" mass="32333">MNGEEERRWPHVLFGYDGTAENDAALRWAVEEARLRRIGLVMCHCWHWPYPAGHTDPGIETIMKRAGANLLDHGVRLAYELGVPGAVRKRLRRGPATEALLRGAAGAELIVVGAPGPAEPGATVLELPARSPCPVITVRGGTVPHRVVVGVDGSPGCGTALGFAAEEAALRDWDLRVVHGCWEPGAVAESELTLFHDRALLERTRAAELEAAVEPWRRRYPGLRVEVSPLLERPLNALQEAAEDAGLVVLGERGTGIDPLGATAAAVLRRARRTVAIVPGRRSRDARTVVSDHRVPARQG</sequence>
<dbReference type="Pfam" id="PF00582">
    <property type="entry name" value="Usp"/>
    <property type="match status" value="2"/>
</dbReference>
<accession>A0A4R4NS58</accession>
<dbReference type="InterPro" id="IPR006016">
    <property type="entry name" value="UspA"/>
</dbReference>
<evidence type="ECO:0000313" key="4">
    <source>
        <dbReference type="Proteomes" id="UP000295431"/>
    </source>
</evidence>
<proteinExistence type="inferred from homology"/>
<evidence type="ECO:0000259" key="2">
    <source>
        <dbReference type="Pfam" id="PF00582"/>
    </source>
</evidence>
<organism evidence="3 4">
    <name type="scientific">Actinomadura bangladeshensis</name>
    <dbReference type="NCBI Taxonomy" id="453573"/>
    <lineage>
        <taxon>Bacteria</taxon>
        <taxon>Bacillati</taxon>
        <taxon>Actinomycetota</taxon>
        <taxon>Actinomycetes</taxon>
        <taxon>Streptosporangiales</taxon>
        <taxon>Thermomonosporaceae</taxon>
        <taxon>Actinomadura</taxon>
    </lineage>
</organism>
<dbReference type="RefSeq" id="WP_131942269.1">
    <property type="nucleotide sequence ID" value="NZ_BAAAMX010000029.1"/>
</dbReference>
<dbReference type="EMBL" id="SMJW01000127">
    <property type="protein sequence ID" value="TDC12468.1"/>
    <property type="molecule type" value="Genomic_DNA"/>
</dbReference>
<comment type="caution">
    <text evidence="3">The sequence shown here is derived from an EMBL/GenBank/DDBJ whole genome shotgun (WGS) entry which is preliminary data.</text>
</comment>
<dbReference type="CDD" id="cd00293">
    <property type="entry name" value="USP-like"/>
    <property type="match status" value="1"/>
</dbReference>
<dbReference type="PANTHER" id="PTHR46268">
    <property type="entry name" value="STRESS RESPONSE PROTEIN NHAX"/>
    <property type="match status" value="1"/>
</dbReference>
<gene>
    <name evidence="3" type="ORF">E1284_23365</name>
</gene>
<dbReference type="AlphaFoldDB" id="A0A4R4NS58"/>
<reference evidence="3 4" key="1">
    <citation type="submission" date="2019-03" db="EMBL/GenBank/DDBJ databases">
        <title>Draft genome sequences of novel Actinobacteria.</title>
        <authorList>
            <person name="Sahin N."/>
            <person name="Ay H."/>
            <person name="Saygin H."/>
        </authorList>
    </citation>
    <scope>NUCLEOTIDE SEQUENCE [LARGE SCALE GENOMIC DNA]</scope>
    <source>
        <strain evidence="3 4">DSM 45347</strain>
    </source>
</reference>
<evidence type="ECO:0000256" key="1">
    <source>
        <dbReference type="ARBA" id="ARBA00008791"/>
    </source>
</evidence>
<dbReference type="InterPro" id="IPR014729">
    <property type="entry name" value="Rossmann-like_a/b/a_fold"/>
</dbReference>
<keyword evidence="4" id="KW-1185">Reference proteome</keyword>
<feature type="domain" description="UspA" evidence="2">
    <location>
        <begin position="11"/>
        <end position="139"/>
    </location>
</feature>
<name>A0A4R4NS58_9ACTN</name>
<dbReference type="OrthoDB" id="3521798at2"/>
<dbReference type="PANTHER" id="PTHR46268:SF6">
    <property type="entry name" value="UNIVERSAL STRESS PROTEIN UP12"/>
    <property type="match status" value="1"/>
</dbReference>
<comment type="similarity">
    <text evidence="1">Belongs to the universal stress protein A family.</text>
</comment>